<dbReference type="Proteomes" id="UP000814128">
    <property type="component" value="Unassembled WGS sequence"/>
</dbReference>
<evidence type="ECO:0000313" key="2">
    <source>
        <dbReference type="Proteomes" id="UP000814128"/>
    </source>
</evidence>
<protein>
    <submittedName>
        <fullName evidence="1">Uncharacterized protein</fullName>
    </submittedName>
</protein>
<gene>
    <name evidence="1" type="ORF">K488DRAFT_75657</name>
</gene>
<sequence>MTVFVIPTAIQITTHTAKYTFASFLARDTVYNVIDNIRKLECSDVGPEQDVFISDPVTPGGVGGTAPIPVHKVTQCACGREGKHYSEAAPDTVFPGISGKIYNLMFASGFMKDWMREDLKLEEIQISDWAPSSGEPKSLARNMYVKPLNGSIRPKQTKCEIRDETVYSDFDDCVVTITTIRTPDVPSGNVFAVKTRARIMWASTVEWTGRSLTKGVIERSYTDGQTMQYVDLDKAVRTESATRGMQWAYDTFADAWVVTKRSTTRAIELSTSMTIPWFVIVFLVASNLWTLACMGPREEVGRRKELRTLIERDRWVHSVVNALWDELQVVASE</sequence>
<name>A0ACB8QYI0_9AGAM</name>
<evidence type="ECO:0000313" key="1">
    <source>
        <dbReference type="EMBL" id="KAI0036868.1"/>
    </source>
</evidence>
<reference evidence="1" key="2">
    <citation type="journal article" date="2022" name="New Phytol.">
        <title>Evolutionary transition to the ectomycorrhizal habit in the genomes of a hyperdiverse lineage of mushroom-forming fungi.</title>
        <authorList>
            <person name="Looney B."/>
            <person name="Miyauchi S."/>
            <person name="Morin E."/>
            <person name="Drula E."/>
            <person name="Courty P.E."/>
            <person name="Kohler A."/>
            <person name="Kuo A."/>
            <person name="LaButti K."/>
            <person name="Pangilinan J."/>
            <person name="Lipzen A."/>
            <person name="Riley R."/>
            <person name="Andreopoulos W."/>
            <person name="He G."/>
            <person name="Johnson J."/>
            <person name="Nolan M."/>
            <person name="Tritt A."/>
            <person name="Barry K.W."/>
            <person name="Grigoriev I.V."/>
            <person name="Nagy L.G."/>
            <person name="Hibbett D."/>
            <person name="Henrissat B."/>
            <person name="Matheny P.B."/>
            <person name="Labbe J."/>
            <person name="Martin F.M."/>
        </authorList>
    </citation>
    <scope>NUCLEOTIDE SEQUENCE</scope>
    <source>
        <strain evidence="1">EC-137</strain>
    </source>
</reference>
<organism evidence="1 2">
    <name type="scientific">Vararia minispora EC-137</name>
    <dbReference type="NCBI Taxonomy" id="1314806"/>
    <lineage>
        <taxon>Eukaryota</taxon>
        <taxon>Fungi</taxon>
        <taxon>Dikarya</taxon>
        <taxon>Basidiomycota</taxon>
        <taxon>Agaricomycotina</taxon>
        <taxon>Agaricomycetes</taxon>
        <taxon>Russulales</taxon>
        <taxon>Lachnocladiaceae</taxon>
        <taxon>Vararia</taxon>
    </lineage>
</organism>
<dbReference type="EMBL" id="MU273467">
    <property type="protein sequence ID" value="KAI0036868.1"/>
    <property type="molecule type" value="Genomic_DNA"/>
</dbReference>
<proteinExistence type="predicted"/>
<accession>A0ACB8QYI0</accession>
<comment type="caution">
    <text evidence="1">The sequence shown here is derived from an EMBL/GenBank/DDBJ whole genome shotgun (WGS) entry which is preliminary data.</text>
</comment>
<reference evidence="1" key="1">
    <citation type="submission" date="2021-02" db="EMBL/GenBank/DDBJ databases">
        <authorList>
            <consortium name="DOE Joint Genome Institute"/>
            <person name="Ahrendt S."/>
            <person name="Looney B.P."/>
            <person name="Miyauchi S."/>
            <person name="Morin E."/>
            <person name="Drula E."/>
            <person name="Courty P.E."/>
            <person name="Chicoki N."/>
            <person name="Fauchery L."/>
            <person name="Kohler A."/>
            <person name="Kuo A."/>
            <person name="Labutti K."/>
            <person name="Pangilinan J."/>
            <person name="Lipzen A."/>
            <person name="Riley R."/>
            <person name="Andreopoulos W."/>
            <person name="He G."/>
            <person name="Johnson J."/>
            <person name="Barry K.W."/>
            <person name="Grigoriev I.V."/>
            <person name="Nagy L."/>
            <person name="Hibbett D."/>
            <person name="Henrissat B."/>
            <person name="Matheny P.B."/>
            <person name="Labbe J."/>
            <person name="Martin F."/>
        </authorList>
    </citation>
    <scope>NUCLEOTIDE SEQUENCE</scope>
    <source>
        <strain evidence="1">EC-137</strain>
    </source>
</reference>
<keyword evidence="2" id="KW-1185">Reference proteome</keyword>